<dbReference type="Proteomes" id="UP000755104">
    <property type="component" value="Unassembled WGS sequence"/>
</dbReference>
<reference evidence="4 5" key="1">
    <citation type="submission" date="2021-08" db="EMBL/GenBank/DDBJ databases">
        <title>Comparative Genomics Analysis of the Genus Qipengyuania Reveals Extensive Genetic Diversity and Metabolic Versatility, Including the Description of Fifteen Novel Species.</title>
        <authorList>
            <person name="Liu Y."/>
        </authorList>
    </citation>
    <scope>NUCLEOTIDE SEQUENCE [LARGE SCALE GENOMIC DNA]</scope>
    <source>
        <strain evidence="4 5">6D47A</strain>
    </source>
</reference>
<comment type="caution">
    <text evidence="4">The sequence shown here is derived from an EMBL/GenBank/DDBJ whole genome shotgun (WGS) entry which is preliminary data.</text>
</comment>
<name>A0ABS7JAP9_9SPHN</name>
<feature type="domain" description="Fe2OG dioxygenase" evidence="3">
    <location>
        <begin position="142"/>
        <end position="255"/>
    </location>
</feature>
<dbReference type="PROSITE" id="PS51471">
    <property type="entry name" value="FE2OG_OXY"/>
    <property type="match status" value="1"/>
</dbReference>
<feature type="compositionally biased region" description="Basic and acidic residues" evidence="2">
    <location>
        <begin position="1"/>
        <end position="25"/>
    </location>
</feature>
<sequence length="256" mass="28805">MDSFDNRPLSDEATPRPAAPHRELGTGDNGSILSPDQLGELSERGLTVACGLFNERECLALGSAYAETPLYRSTIDMRRHGFGEGQYRYFRYPLPGFLQRHREQLYRSLVPVANEWRAIRGLTSLPAEHADYIRCCHEAGQVRPTPLILRYGPGDYNRLHQDIYGEHVFPIQAVVMLSRPGEEFTGGELVLVEQKPRSQSRAKVVPLRTGDAALFAVNEFPARGSRGHYHLKMRHGVSEVLNGERLTLGIIFHDAR</sequence>
<proteinExistence type="inferred from homology"/>
<feature type="region of interest" description="Disordered" evidence="2">
    <location>
        <begin position="1"/>
        <end position="37"/>
    </location>
</feature>
<dbReference type="RefSeq" id="WP_221560431.1">
    <property type="nucleotide sequence ID" value="NZ_JAIGNO010000018.1"/>
</dbReference>
<dbReference type="InterPro" id="IPR005123">
    <property type="entry name" value="Oxoglu/Fe-dep_dioxygenase_dom"/>
</dbReference>
<evidence type="ECO:0000256" key="1">
    <source>
        <dbReference type="RuleBase" id="RU003682"/>
    </source>
</evidence>
<protein>
    <submittedName>
        <fullName evidence="4">2OG-Fe(II) oxygenase</fullName>
    </submittedName>
</protein>
<keyword evidence="5" id="KW-1185">Reference proteome</keyword>
<gene>
    <name evidence="4" type="ORF">K3174_15950</name>
</gene>
<organism evidence="4 5">
    <name type="scientific">Qipengyuania qiaonensis</name>
    <dbReference type="NCBI Taxonomy" id="2867240"/>
    <lineage>
        <taxon>Bacteria</taxon>
        <taxon>Pseudomonadati</taxon>
        <taxon>Pseudomonadota</taxon>
        <taxon>Alphaproteobacteria</taxon>
        <taxon>Sphingomonadales</taxon>
        <taxon>Erythrobacteraceae</taxon>
        <taxon>Qipengyuania</taxon>
    </lineage>
</organism>
<keyword evidence="1" id="KW-0408">Iron</keyword>
<keyword evidence="1" id="KW-0560">Oxidoreductase</keyword>
<evidence type="ECO:0000259" key="3">
    <source>
        <dbReference type="PROSITE" id="PS51471"/>
    </source>
</evidence>
<dbReference type="Pfam" id="PF09859">
    <property type="entry name" value="Oxygenase-NA"/>
    <property type="match status" value="1"/>
</dbReference>
<evidence type="ECO:0000256" key="2">
    <source>
        <dbReference type="SAM" id="MobiDB-lite"/>
    </source>
</evidence>
<accession>A0ABS7JAP9</accession>
<dbReference type="InterPro" id="IPR018655">
    <property type="entry name" value="DUF2086"/>
</dbReference>
<keyword evidence="1" id="KW-0479">Metal-binding</keyword>
<dbReference type="EMBL" id="JAIGNO010000018">
    <property type="protein sequence ID" value="MBX7484023.1"/>
    <property type="molecule type" value="Genomic_DNA"/>
</dbReference>
<evidence type="ECO:0000313" key="5">
    <source>
        <dbReference type="Proteomes" id="UP000755104"/>
    </source>
</evidence>
<comment type="similarity">
    <text evidence="1">Belongs to the iron/ascorbate-dependent oxidoreductase family.</text>
</comment>
<evidence type="ECO:0000313" key="4">
    <source>
        <dbReference type="EMBL" id="MBX7484023.1"/>
    </source>
</evidence>
<dbReference type="Gene3D" id="2.60.120.620">
    <property type="entry name" value="q2cbj1_9rhob like domain"/>
    <property type="match status" value="1"/>
</dbReference>